<dbReference type="InterPro" id="IPR005543">
    <property type="entry name" value="PASTA_dom"/>
</dbReference>
<dbReference type="CDD" id="cd06577">
    <property type="entry name" value="PASTA_pknB"/>
    <property type="match status" value="2"/>
</dbReference>
<proteinExistence type="predicted"/>
<dbReference type="KEGG" id="ddb:E7747_14325"/>
<dbReference type="SUPFAM" id="SSF54184">
    <property type="entry name" value="Penicillin-binding protein 2x (pbp-2x), c-terminal domain"/>
    <property type="match status" value="1"/>
</dbReference>
<keyword evidence="1" id="KW-0472">Membrane</keyword>
<dbReference type="Proteomes" id="UP000297149">
    <property type="component" value="Chromosome"/>
</dbReference>
<dbReference type="PROSITE" id="PS51178">
    <property type="entry name" value="PASTA"/>
    <property type="match status" value="1"/>
</dbReference>
<keyword evidence="4" id="KW-1185">Reference proteome</keyword>
<accession>A0A4P7W7D8</accession>
<keyword evidence="1" id="KW-1133">Transmembrane helix</keyword>
<evidence type="ECO:0000313" key="3">
    <source>
        <dbReference type="EMBL" id="QCD43345.1"/>
    </source>
</evidence>
<reference evidence="4" key="1">
    <citation type="submission" date="2019-02" db="EMBL/GenBank/DDBJ databases">
        <title>Isolation and identification of novel species under the genus Muribaculum.</title>
        <authorList>
            <person name="Miyake S."/>
            <person name="Ding Y."/>
            <person name="Low A."/>
            <person name="Soh M."/>
            <person name="Seedorf H."/>
        </authorList>
    </citation>
    <scope>NUCLEOTIDE SEQUENCE [LARGE SCALE GENOMIC DNA]</scope>
    <source>
        <strain evidence="4">H5</strain>
    </source>
</reference>
<evidence type="ECO:0000256" key="1">
    <source>
        <dbReference type="SAM" id="Phobius"/>
    </source>
</evidence>
<organism evidence="3 4">
    <name type="scientific">Duncaniella dubosii</name>
    <dbReference type="NCBI Taxonomy" id="2518971"/>
    <lineage>
        <taxon>Bacteria</taxon>
        <taxon>Pseudomonadati</taxon>
        <taxon>Bacteroidota</taxon>
        <taxon>Bacteroidia</taxon>
        <taxon>Bacteroidales</taxon>
        <taxon>Muribaculaceae</taxon>
        <taxon>Duncaniella</taxon>
    </lineage>
</organism>
<name>A0A4P7W7D8_9BACT</name>
<dbReference type="Gene3D" id="3.30.10.20">
    <property type="match status" value="2"/>
</dbReference>
<feature type="transmembrane region" description="Helical" evidence="1">
    <location>
        <begin position="6"/>
        <end position="26"/>
    </location>
</feature>
<evidence type="ECO:0000259" key="2">
    <source>
        <dbReference type="PROSITE" id="PS51178"/>
    </source>
</evidence>
<dbReference type="RefSeq" id="WP_123615210.1">
    <property type="nucleotide sequence ID" value="NZ_CP039396.1"/>
</dbReference>
<dbReference type="EMBL" id="CP039396">
    <property type="protein sequence ID" value="QCD43345.1"/>
    <property type="molecule type" value="Genomic_DNA"/>
</dbReference>
<dbReference type="AlphaFoldDB" id="A0A4P7W7D8"/>
<sequence>MKRILLHIGLMFLVAIVIGWLAMMWLDVWTRHDDTIVVPTVKSLTYDDATRRLSEEGLVAVLSDSVYDKSTRPGTVIDQNPKVGTVVKEGREIYLTINAFSPKMVTIPTLTDISVRQAKSILEGLEIKNIVEKRIPSDFKDLVLGVYYKGHRLSPGARVPVNATVELEVGQGVNDTIVADDSIGEASDSIEHLNLFE</sequence>
<gene>
    <name evidence="3" type="ORF">E7747_14325</name>
</gene>
<dbReference type="Pfam" id="PF03793">
    <property type="entry name" value="PASTA"/>
    <property type="match status" value="1"/>
</dbReference>
<keyword evidence="1" id="KW-0812">Transmembrane</keyword>
<protein>
    <submittedName>
        <fullName evidence="3">PASTA domain-containing protein</fullName>
    </submittedName>
</protein>
<dbReference type="SMART" id="SM00740">
    <property type="entry name" value="PASTA"/>
    <property type="match status" value="2"/>
</dbReference>
<evidence type="ECO:0000313" key="4">
    <source>
        <dbReference type="Proteomes" id="UP000297149"/>
    </source>
</evidence>
<feature type="domain" description="PASTA" evidence="2">
    <location>
        <begin position="32"/>
        <end position="99"/>
    </location>
</feature>